<dbReference type="InterPro" id="IPR013785">
    <property type="entry name" value="Aldolase_TIM"/>
</dbReference>
<keyword evidence="4" id="KW-0862">Zinc</keyword>
<keyword evidence="3" id="KW-0479">Metal-binding</keyword>
<reference evidence="5 6" key="1">
    <citation type="submission" date="2017-08" db="EMBL/GenBank/DDBJ databases">
        <title>Infants hospitalized years apart are colonized by the same room-sourced microbial strains.</title>
        <authorList>
            <person name="Brooks B."/>
            <person name="Olm M.R."/>
            <person name="Firek B.A."/>
            <person name="Baker R."/>
            <person name="Thomas B.C."/>
            <person name="Morowitz M.J."/>
            <person name="Banfield J.F."/>
        </authorList>
    </citation>
    <scope>NUCLEOTIDE SEQUENCE [LARGE SCALE GENOMIC DNA]</scope>
    <source>
        <strain evidence="5">S2_005_001_R2_27</strain>
    </source>
</reference>
<evidence type="ECO:0000313" key="6">
    <source>
        <dbReference type="Proteomes" id="UP000248887"/>
    </source>
</evidence>
<protein>
    <submittedName>
        <fullName evidence="5">3-keto-5-aminohexanoate cleavage protein</fullName>
    </submittedName>
</protein>
<gene>
    <name evidence="5" type="ORF">DI549_02850</name>
</gene>
<accession>A0A2W5R536</accession>
<dbReference type="GO" id="GO:0046872">
    <property type="term" value="F:metal ion binding"/>
    <property type="evidence" value="ECO:0007669"/>
    <property type="project" value="UniProtKB-KW"/>
</dbReference>
<dbReference type="PANTHER" id="PTHR37418:SF2">
    <property type="entry name" value="3-KETO-5-AMINOHEXANOATE CLEAVAGE ENZYME"/>
    <property type="match status" value="1"/>
</dbReference>
<dbReference type="AlphaFoldDB" id="A0A2W5R536"/>
<dbReference type="Pfam" id="PF05853">
    <property type="entry name" value="BKACE"/>
    <property type="match status" value="1"/>
</dbReference>
<comment type="caution">
    <text evidence="5">The sequence shown here is derived from an EMBL/GenBank/DDBJ whole genome shotgun (WGS) entry which is preliminary data.</text>
</comment>
<evidence type="ECO:0000256" key="3">
    <source>
        <dbReference type="ARBA" id="ARBA00022723"/>
    </source>
</evidence>
<evidence type="ECO:0000256" key="4">
    <source>
        <dbReference type="ARBA" id="ARBA00022833"/>
    </source>
</evidence>
<dbReference type="PANTHER" id="PTHR37418">
    <property type="entry name" value="3-KETO-5-AMINOHEXANOATE CLEAVAGE ENZYME-RELATED"/>
    <property type="match status" value="1"/>
</dbReference>
<keyword evidence="2" id="KW-0808">Transferase</keyword>
<evidence type="ECO:0000256" key="2">
    <source>
        <dbReference type="ARBA" id="ARBA00022679"/>
    </source>
</evidence>
<organism evidence="5 6">
    <name type="scientific">Ancylobacter novellus</name>
    <name type="common">Thiobacillus novellus</name>
    <dbReference type="NCBI Taxonomy" id="921"/>
    <lineage>
        <taxon>Bacteria</taxon>
        <taxon>Pseudomonadati</taxon>
        <taxon>Pseudomonadota</taxon>
        <taxon>Alphaproteobacteria</taxon>
        <taxon>Hyphomicrobiales</taxon>
        <taxon>Xanthobacteraceae</taxon>
        <taxon>Ancylobacter</taxon>
    </lineage>
</organism>
<evidence type="ECO:0000256" key="1">
    <source>
        <dbReference type="ARBA" id="ARBA00001947"/>
    </source>
</evidence>
<dbReference type="InterPro" id="IPR008567">
    <property type="entry name" value="BKACE"/>
</dbReference>
<evidence type="ECO:0000313" key="5">
    <source>
        <dbReference type="EMBL" id="PZQ85088.1"/>
    </source>
</evidence>
<dbReference type="EMBL" id="QFQD01000005">
    <property type="protein sequence ID" value="PZQ85088.1"/>
    <property type="molecule type" value="Genomic_DNA"/>
</dbReference>
<comment type="cofactor">
    <cofactor evidence="1">
        <name>Zn(2+)</name>
        <dbReference type="ChEBI" id="CHEBI:29105"/>
    </cofactor>
</comment>
<dbReference type="GO" id="GO:0043720">
    <property type="term" value="F:3-keto-5-aminohexanoate cleavage activity"/>
    <property type="evidence" value="ECO:0007669"/>
    <property type="project" value="InterPro"/>
</dbReference>
<dbReference type="Proteomes" id="UP000248887">
    <property type="component" value="Unassembled WGS sequence"/>
</dbReference>
<proteinExistence type="predicted"/>
<sequence>MSTPGDRPVIITCAVTGSIHTPTMSPHLPITPQQIADQAVEAAQAGAAILHLHARDPETGFPSADPALFEEIVSRIRDRCDAVLNITTGGSSRMTLDERLAAPRRIRPEMCSLNMGSMNFGLFPMAERRESWDREWERDYLEGTRAVIFKNTFEDIEAILAELGGASGGRFELECYDVGHLQTAAFYLRKGLLQAPLFVQFVLGVLGGIDAAPEQLLHMKATADRLLGSDYQFSVLAAGRQQIPLGTMGVILGGNVRVGLEDSLFLARGRLATSNAEQVEKMRRIIEELGHRVATPDEARRQLALRGYPREA</sequence>
<name>A0A2W5R536_ANCNO</name>
<dbReference type="Gene3D" id="3.20.20.70">
    <property type="entry name" value="Aldolase class I"/>
    <property type="match status" value="1"/>
</dbReference>